<accession>T1BRK8</accession>
<dbReference type="EC" id="3.2.1.21" evidence="2"/>
<dbReference type="SUPFAM" id="SSF51445">
    <property type="entry name" value="(Trans)glycosidases"/>
    <property type="match status" value="1"/>
</dbReference>
<reference evidence="5" key="1">
    <citation type="submission" date="2013-08" db="EMBL/GenBank/DDBJ databases">
        <authorList>
            <person name="Mendez C."/>
            <person name="Richter M."/>
            <person name="Ferrer M."/>
            <person name="Sanchez J."/>
        </authorList>
    </citation>
    <scope>NUCLEOTIDE SEQUENCE</scope>
</reference>
<gene>
    <name evidence="5" type="ORF">B1A_05914</name>
</gene>
<name>T1BRK8_9ZZZZ</name>
<dbReference type="InterPro" id="IPR017853">
    <property type="entry name" value="GH"/>
</dbReference>
<keyword evidence="3 5" id="KW-0378">Hydrolase</keyword>
<comment type="caution">
    <text evidence="5">The sequence shown here is derived from an EMBL/GenBank/DDBJ whole genome shotgun (WGS) entry which is preliminary data.</text>
</comment>
<dbReference type="PROSITE" id="PS00572">
    <property type="entry name" value="GLYCOSYL_HYDROL_F1_1"/>
    <property type="match status" value="1"/>
</dbReference>
<evidence type="ECO:0000256" key="1">
    <source>
        <dbReference type="ARBA" id="ARBA00010838"/>
    </source>
</evidence>
<dbReference type="InterPro" id="IPR018120">
    <property type="entry name" value="Glyco_hydro_1_AS"/>
</dbReference>
<evidence type="ECO:0000256" key="4">
    <source>
        <dbReference type="ARBA" id="ARBA00023295"/>
    </source>
</evidence>
<sequence>YTETSWEVFPQGLTDTLQWIRERYDNPPVYITENGAAFYDPPVAENGRVVDSLRVDYLRKHIGAVHHGNRGRLGHVRGYMRGR</sequence>
<dbReference type="GO" id="GO:0005975">
    <property type="term" value="P:carbohydrate metabolic process"/>
    <property type="evidence" value="ECO:0007669"/>
    <property type="project" value="InterPro"/>
</dbReference>
<evidence type="ECO:0000256" key="2">
    <source>
        <dbReference type="ARBA" id="ARBA00012744"/>
    </source>
</evidence>
<reference evidence="5" key="2">
    <citation type="journal article" date="2014" name="ISME J.">
        <title>Microbial stratification in low pH oxic and suboxic macroscopic growths along an acid mine drainage.</title>
        <authorList>
            <person name="Mendez-Garcia C."/>
            <person name="Mesa V."/>
            <person name="Sprenger R.R."/>
            <person name="Richter M."/>
            <person name="Diez M.S."/>
            <person name="Solano J."/>
            <person name="Bargiela R."/>
            <person name="Golyshina O.V."/>
            <person name="Manteca A."/>
            <person name="Ramos J.L."/>
            <person name="Gallego J.R."/>
            <person name="Llorente I."/>
            <person name="Martins Dos Santos V.A."/>
            <person name="Jensen O.N."/>
            <person name="Pelaez A.I."/>
            <person name="Sanchez J."/>
            <person name="Ferrer M."/>
        </authorList>
    </citation>
    <scope>NUCLEOTIDE SEQUENCE</scope>
</reference>
<evidence type="ECO:0000256" key="3">
    <source>
        <dbReference type="ARBA" id="ARBA00022801"/>
    </source>
</evidence>
<dbReference type="GO" id="GO:0008422">
    <property type="term" value="F:beta-glucosidase activity"/>
    <property type="evidence" value="ECO:0007669"/>
    <property type="project" value="TreeGrafter"/>
</dbReference>
<keyword evidence="4 5" id="KW-0326">Glycosidase</keyword>
<dbReference type="AlphaFoldDB" id="T1BRK8"/>
<comment type="similarity">
    <text evidence="1">Belongs to the glycosyl hydrolase 1 family.</text>
</comment>
<protein>
    <recommendedName>
        <fullName evidence="2">beta-glucosidase</fullName>
        <ecNumber evidence="2">3.2.1.21</ecNumber>
    </recommendedName>
</protein>
<dbReference type="Pfam" id="PF00232">
    <property type="entry name" value="Glyco_hydro_1"/>
    <property type="match status" value="1"/>
</dbReference>
<dbReference type="InterPro" id="IPR001360">
    <property type="entry name" value="Glyco_hydro_1"/>
</dbReference>
<evidence type="ECO:0000313" key="5">
    <source>
        <dbReference type="EMBL" id="EQD71183.1"/>
    </source>
</evidence>
<dbReference type="EMBL" id="AUZX01004310">
    <property type="protein sequence ID" value="EQD71183.1"/>
    <property type="molecule type" value="Genomic_DNA"/>
</dbReference>
<feature type="non-terminal residue" evidence="5">
    <location>
        <position position="1"/>
    </location>
</feature>
<dbReference type="Gene3D" id="3.20.20.80">
    <property type="entry name" value="Glycosidases"/>
    <property type="match status" value="1"/>
</dbReference>
<organism evidence="5">
    <name type="scientific">mine drainage metagenome</name>
    <dbReference type="NCBI Taxonomy" id="410659"/>
    <lineage>
        <taxon>unclassified sequences</taxon>
        <taxon>metagenomes</taxon>
        <taxon>ecological metagenomes</taxon>
    </lineage>
</organism>
<proteinExistence type="inferred from homology"/>
<dbReference type="PANTHER" id="PTHR10353:SF36">
    <property type="entry name" value="LP05116P"/>
    <property type="match status" value="1"/>
</dbReference>
<dbReference type="PANTHER" id="PTHR10353">
    <property type="entry name" value="GLYCOSYL HYDROLASE"/>
    <property type="match status" value="1"/>
</dbReference>